<dbReference type="GO" id="GO:0071051">
    <property type="term" value="P:poly(A)-dependent snoRNA 3'-end processing"/>
    <property type="evidence" value="ECO:0007669"/>
    <property type="project" value="TreeGrafter"/>
</dbReference>
<comment type="subcellular location">
    <subcellularLocation>
        <location evidence="1">Cytoplasm</location>
    </subcellularLocation>
    <subcellularLocation>
        <location evidence="2">Nucleus</location>
        <location evidence="2">Nucleolus</location>
    </subcellularLocation>
</comment>
<evidence type="ECO:0000256" key="12">
    <source>
        <dbReference type="ARBA" id="ARBA00071123"/>
    </source>
</evidence>
<keyword evidence="18" id="KW-0269">Exonuclease</keyword>
<evidence type="ECO:0000256" key="14">
    <source>
        <dbReference type="SAM" id="MobiDB-lite"/>
    </source>
</evidence>
<feature type="compositionally biased region" description="Polar residues" evidence="14">
    <location>
        <begin position="1"/>
        <end position="19"/>
    </location>
</feature>
<keyword evidence="19" id="KW-1185">Reference proteome</keyword>
<gene>
    <name evidence="18" type="ORF">MKK02DRAFT_39867</name>
</gene>
<evidence type="ECO:0000259" key="16">
    <source>
        <dbReference type="Pfam" id="PF15985"/>
    </source>
</evidence>
<evidence type="ECO:0000256" key="3">
    <source>
        <dbReference type="ARBA" id="ARBA00009155"/>
    </source>
</evidence>
<keyword evidence="6" id="KW-0597">Phosphoprotein</keyword>
<feature type="domain" description="RRP4 S1" evidence="17">
    <location>
        <begin position="104"/>
        <end position="175"/>
    </location>
</feature>
<dbReference type="GO" id="GO:0003723">
    <property type="term" value="F:RNA binding"/>
    <property type="evidence" value="ECO:0007669"/>
    <property type="project" value="UniProtKB-KW"/>
</dbReference>
<evidence type="ECO:0000256" key="2">
    <source>
        <dbReference type="ARBA" id="ARBA00004604"/>
    </source>
</evidence>
<dbReference type="RefSeq" id="XP_052949329.1">
    <property type="nucleotide sequence ID" value="XM_053090814.1"/>
</dbReference>
<evidence type="ECO:0000256" key="7">
    <source>
        <dbReference type="ARBA" id="ARBA00022835"/>
    </source>
</evidence>
<dbReference type="SUPFAM" id="SSF50249">
    <property type="entry name" value="Nucleic acid-binding proteins"/>
    <property type="match status" value="1"/>
</dbReference>
<dbReference type="GO" id="GO:0071038">
    <property type="term" value="P:TRAMP-dependent tRNA surveillance pathway"/>
    <property type="evidence" value="ECO:0007669"/>
    <property type="project" value="TreeGrafter"/>
</dbReference>
<dbReference type="Gene3D" id="2.40.50.140">
    <property type="entry name" value="Nucleic acid-binding proteins"/>
    <property type="match status" value="1"/>
</dbReference>
<reference evidence="18" key="1">
    <citation type="journal article" date="2022" name="G3 (Bethesda)">
        <title>High quality genome of the basidiomycete yeast Dioszegia hungarica PDD-24b-2 isolated from cloud water.</title>
        <authorList>
            <person name="Jarrige D."/>
            <person name="Haridas S."/>
            <person name="Bleykasten-Grosshans C."/>
            <person name="Joly M."/>
            <person name="Nadalig T."/>
            <person name="Sancelme M."/>
            <person name="Vuilleumier S."/>
            <person name="Grigoriev I.V."/>
            <person name="Amato P."/>
            <person name="Bringel F."/>
        </authorList>
    </citation>
    <scope>NUCLEOTIDE SEQUENCE</scope>
    <source>
        <strain evidence="18">PDD-24b-2</strain>
    </source>
</reference>
<dbReference type="CDD" id="cd05789">
    <property type="entry name" value="S1_Rrp4"/>
    <property type="match status" value="1"/>
</dbReference>
<dbReference type="GO" id="GO:0000176">
    <property type="term" value="C:nuclear exosome (RNase complex)"/>
    <property type="evidence" value="ECO:0007669"/>
    <property type="project" value="UniProtKB-ARBA"/>
</dbReference>
<dbReference type="FunFam" id="2.40.50.140:FF:000038">
    <property type="entry name" value="Exosome complex component RRP4"/>
    <property type="match status" value="1"/>
</dbReference>
<evidence type="ECO:0000256" key="9">
    <source>
        <dbReference type="ARBA" id="ARBA00023242"/>
    </source>
</evidence>
<name>A0AA38LX53_9TREE</name>
<dbReference type="Pfam" id="PF14382">
    <property type="entry name" value="ECR1_N"/>
    <property type="match status" value="1"/>
</dbReference>
<dbReference type="GO" id="GO:0000177">
    <property type="term" value="C:cytoplasmic exosome (RNase complex)"/>
    <property type="evidence" value="ECO:0007669"/>
    <property type="project" value="TreeGrafter"/>
</dbReference>
<evidence type="ECO:0000256" key="5">
    <source>
        <dbReference type="ARBA" id="ARBA00022552"/>
    </source>
</evidence>
<dbReference type="AlphaFoldDB" id="A0AA38LX53"/>
<accession>A0AA38LX53</accession>
<dbReference type="InterPro" id="IPR025721">
    <property type="entry name" value="Exosome_cplx_N_dom"/>
</dbReference>
<evidence type="ECO:0000256" key="4">
    <source>
        <dbReference type="ARBA" id="ARBA00022490"/>
    </source>
</evidence>
<dbReference type="GO" id="GO:0034475">
    <property type="term" value="P:U4 snRNA 3'-end processing"/>
    <property type="evidence" value="ECO:0007669"/>
    <property type="project" value="TreeGrafter"/>
</dbReference>
<evidence type="ECO:0000313" key="18">
    <source>
        <dbReference type="EMBL" id="KAI9639552.1"/>
    </source>
</evidence>
<dbReference type="GO" id="GO:0071035">
    <property type="term" value="P:nuclear polyadenylation-dependent rRNA catabolic process"/>
    <property type="evidence" value="ECO:0007669"/>
    <property type="project" value="TreeGrafter"/>
</dbReference>
<dbReference type="PANTHER" id="PTHR21321">
    <property type="entry name" value="PNAS-3 RELATED"/>
    <property type="match status" value="1"/>
</dbReference>
<dbReference type="InterPro" id="IPR004088">
    <property type="entry name" value="KH_dom_type_1"/>
</dbReference>
<dbReference type="Pfam" id="PF21266">
    <property type="entry name" value="S1_RRP4"/>
    <property type="match status" value="1"/>
</dbReference>
<dbReference type="Proteomes" id="UP001164286">
    <property type="component" value="Unassembled WGS sequence"/>
</dbReference>
<protein>
    <recommendedName>
        <fullName evidence="12">Exosome complex component RRP4</fullName>
    </recommendedName>
    <alternativeName>
        <fullName evidence="13">Exosome component 2</fullName>
    </alternativeName>
    <alternativeName>
        <fullName evidence="10">Ribosomal RNA-processing protein 4</fullName>
    </alternativeName>
</protein>
<evidence type="ECO:0000259" key="15">
    <source>
        <dbReference type="Pfam" id="PF14382"/>
    </source>
</evidence>
<keyword evidence="5" id="KW-0698">rRNA processing</keyword>
<comment type="caution">
    <text evidence="18">The sequence shown here is derived from an EMBL/GenBank/DDBJ whole genome shotgun (WGS) entry which is preliminary data.</text>
</comment>
<feature type="domain" description="Exosome complex component N-terminal" evidence="15">
    <location>
        <begin position="55"/>
        <end position="92"/>
    </location>
</feature>
<dbReference type="GO" id="GO:0004527">
    <property type="term" value="F:exonuclease activity"/>
    <property type="evidence" value="ECO:0007669"/>
    <property type="project" value="UniProtKB-KW"/>
</dbReference>
<sequence length="348" mass="37318">MFSISTRAPLSSIPTSDAVPTSYHRAADERKYQMDIDEEYGEGSSGELGAAGKNIVGPGESITSSKDYMRGHGTYVEDEQVVSSVAGTIERVNKLISVKPLKSRYTPEVGDLVIGRIVEVGSSRWKVDANARQDAVLMLSSVNLPGGVQRRKVEQDALKMREFLAEGDLLVAEVQAFFGDGAMSLHTRSLKYGKLRNGLLQPLPPHLIRRLKSHFHHLPPPCGPTGVDVILGLNGWVWVSAGTKAAVEGDGQGQGVGGGAEGDGFGAEGVYSNVNDEITPESRTAISTIASLIRLFAKYHIPLSDSLLLEGYQWISKRRGGAESTMISDEDGERLIGDVLGVDVSVDA</sequence>
<evidence type="ECO:0000313" key="19">
    <source>
        <dbReference type="Proteomes" id="UP001164286"/>
    </source>
</evidence>
<keyword evidence="18" id="KW-0540">Nuclease</keyword>
<dbReference type="GO" id="GO:0071034">
    <property type="term" value="P:CUT catabolic process"/>
    <property type="evidence" value="ECO:0007669"/>
    <property type="project" value="TreeGrafter"/>
</dbReference>
<dbReference type="GO" id="GO:0000467">
    <property type="term" value="P:exonucleolytic trimming to generate mature 3'-end of 5.8S rRNA from tricistronic rRNA transcript (SSU-rRNA, 5.8S rRNA, LSU-rRNA)"/>
    <property type="evidence" value="ECO:0007669"/>
    <property type="project" value="TreeGrafter"/>
</dbReference>
<organism evidence="18 19">
    <name type="scientific">Dioszegia hungarica</name>
    <dbReference type="NCBI Taxonomy" id="4972"/>
    <lineage>
        <taxon>Eukaryota</taxon>
        <taxon>Fungi</taxon>
        <taxon>Dikarya</taxon>
        <taxon>Basidiomycota</taxon>
        <taxon>Agaricomycotina</taxon>
        <taxon>Tremellomycetes</taxon>
        <taxon>Tremellales</taxon>
        <taxon>Bulleribasidiaceae</taxon>
        <taxon>Dioszegia</taxon>
    </lineage>
</organism>
<dbReference type="PANTHER" id="PTHR21321:SF4">
    <property type="entry name" value="EXOSOME COMPLEX COMPONENT RRP4"/>
    <property type="match status" value="1"/>
</dbReference>
<dbReference type="Gene3D" id="2.40.50.100">
    <property type="match status" value="1"/>
</dbReference>
<evidence type="ECO:0000256" key="10">
    <source>
        <dbReference type="ARBA" id="ARBA00032383"/>
    </source>
</evidence>
<keyword evidence="7" id="KW-0271">Exosome</keyword>
<dbReference type="InterPro" id="IPR036612">
    <property type="entry name" value="KH_dom_type_1_sf"/>
</dbReference>
<evidence type="ECO:0000256" key="13">
    <source>
        <dbReference type="ARBA" id="ARBA00083627"/>
    </source>
</evidence>
<evidence type="ECO:0000256" key="11">
    <source>
        <dbReference type="ARBA" id="ARBA00063049"/>
    </source>
</evidence>
<feature type="domain" description="K Homology" evidence="16">
    <location>
        <begin position="200"/>
        <end position="244"/>
    </location>
</feature>
<dbReference type="FunFam" id="2.40.50.100:FF:000022">
    <property type="entry name" value="Exosome complex component RRP4"/>
    <property type="match status" value="1"/>
</dbReference>
<evidence type="ECO:0000256" key="8">
    <source>
        <dbReference type="ARBA" id="ARBA00022884"/>
    </source>
</evidence>
<dbReference type="InterPro" id="IPR048565">
    <property type="entry name" value="S1_RRP4"/>
</dbReference>
<evidence type="ECO:0000256" key="6">
    <source>
        <dbReference type="ARBA" id="ARBA00022553"/>
    </source>
</evidence>
<proteinExistence type="inferred from homology"/>
<dbReference type="InterPro" id="IPR012340">
    <property type="entry name" value="NA-bd_OB-fold"/>
</dbReference>
<dbReference type="CDD" id="cd22525">
    <property type="entry name" value="KH-I_Rrp4_eukar"/>
    <property type="match status" value="1"/>
</dbReference>
<keyword evidence="4" id="KW-0963">Cytoplasm</keyword>
<feature type="region of interest" description="Disordered" evidence="14">
    <location>
        <begin position="1"/>
        <end position="30"/>
    </location>
</feature>
<evidence type="ECO:0000256" key="1">
    <source>
        <dbReference type="ARBA" id="ARBA00004496"/>
    </source>
</evidence>
<comment type="similarity">
    <text evidence="3">Belongs to the RRP4 family.</text>
</comment>
<dbReference type="InterPro" id="IPR026699">
    <property type="entry name" value="Exosome_RNA_bind1/RRP40/RRP4"/>
</dbReference>
<evidence type="ECO:0000259" key="17">
    <source>
        <dbReference type="Pfam" id="PF21266"/>
    </source>
</evidence>
<comment type="subunit">
    <text evidence="11">Component of the RNA exosome core complex (Exo-9), composed of EXOSC1, EXOSC2, EXOSC3, EXOSC4, EXOSC5, EXOSC6, EXOSC7, EXOSC8 and EXOSC9; within the complex interacts with EXOSC4 and EXOSC7. The catalytically inactive RNA exosome core complex (Exo-9) associates with the catalytic subunit EXOSC10/RRP6. Exo-9 may associate with DIS3 to form the nucleolar exosome complex, or DIS3L to form the cytoplasmic exosome complex. Exo-9 is formed by a hexameric base ring consisting of the heterodimers EXOSC4-EXOSC9, EXOSC5-EXOSC8 and EXOSC6-EXOSC7, and a cap ring consisting of EXOSC1, EXOSC2 and EXOSC3. The RNA exosome complex associates with cofactors C1D/RRP47, MPHOSPH6/MPP6 and MTREX/MTR4. Interacts with GTPBP1. Interacts with ZFP36L1 (via N-terminus).</text>
</comment>
<keyword evidence="9" id="KW-0539">Nucleus</keyword>
<dbReference type="Pfam" id="PF15985">
    <property type="entry name" value="KH_6"/>
    <property type="match status" value="1"/>
</dbReference>
<dbReference type="SUPFAM" id="SSF54791">
    <property type="entry name" value="Eukaryotic type KH-domain (KH-domain type I)"/>
    <property type="match status" value="1"/>
</dbReference>
<dbReference type="GO" id="GO:0005730">
    <property type="term" value="C:nucleolus"/>
    <property type="evidence" value="ECO:0007669"/>
    <property type="project" value="UniProtKB-SubCell"/>
</dbReference>
<keyword evidence="8" id="KW-0694">RNA-binding</keyword>
<dbReference type="SUPFAM" id="SSF110324">
    <property type="entry name" value="Ribosomal L27 protein-like"/>
    <property type="match status" value="1"/>
</dbReference>
<dbReference type="GO" id="GO:0071028">
    <property type="term" value="P:nuclear mRNA surveillance"/>
    <property type="evidence" value="ECO:0007669"/>
    <property type="project" value="UniProtKB-ARBA"/>
</dbReference>
<dbReference type="GeneID" id="77730019"/>
<keyword evidence="18" id="KW-0378">Hydrolase</keyword>
<dbReference type="EMBL" id="JAKWFO010000001">
    <property type="protein sequence ID" value="KAI9639552.1"/>
    <property type="molecule type" value="Genomic_DNA"/>
</dbReference>